<feature type="region of interest" description="Disordered" evidence="1">
    <location>
        <begin position="41"/>
        <end position="85"/>
    </location>
</feature>
<feature type="transmembrane region" description="Helical" evidence="2">
    <location>
        <begin position="164"/>
        <end position="185"/>
    </location>
</feature>
<dbReference type="AlphaFoldDB" id="A0A6J6TCI5"/>
<feature type="transmembrane region" description="Helical" evidence="2">
    <location>
        <begin position="7"/>
        <end position="26"/>
    </location>
</feature>
<dbReference type="EMBL" id="CAEZYQ010000011">
    <property type="protein sequence ID" value="CAB4744447.1"/>
    <property type="molecule type" value="Genomic_DNA"/>
</dbReference>
<dbReference type="InterPro" id="IPR012666">
    <property type="entry name" value="CbtA_put"/>
</dbReference>
<name>A0A6J6TCI5_9ZZZZ</name>
<protein>
    <submittedName>
        <fullName evidence="3">Unannotated protein</fullName>
    </submittedName>
</protein>
<feature type="transmembrane region" description="Helical" evidence="2">
    <location>
        <begin position="236"/>
        <end position="260"/>
    </location>
</feature>
<keyword evidence="2" id="KW-1133">Transmembrane helix</keyword>
<reference evidence="3" key="1">
    <citation type="submission" date="2020-05" db="EMBL/GenBank/DDBJ databases">
        <authorList>
            <person name="Chiriac C."/>
            <person name="Salcher M."/>
            <person name="Ghai R."/>
            <person name="Kavagutti S V."/>
        </authorList>
    </citation>
    <scope>NUCLEOTIDE SEQUENCE</scope>
</reference>
<evidence type="ECO:0000313" key="3">
    <source>
        <dbReference type="EMBL" id="CAB4744447.1"/>
    </source>
</evidence>
<feature type="transmembrane region" description="Helical" evidence="2">
    <location>
        <begin position="90"/>
        <end position="115"/>
    </location>
</feature>
<feature type="transmembrane region" description="Helical" evidence="2">
    <location>
        <begin position="127"/>
        <end position="144"/>
    </location>
</feature>
<feature type="compositionally biased region" description="Basic and acidic residues" evidence="1">
    <location>
        <begin position="53"/>
        <end position="62"/>
    </location>
</feature>
<feature type="transmembrane region" description="Helical" evidence="2">
    <location>
        <begin position="197"/>
        <end position="216"/>
    </location>
</feature>
<evidence type="ECO:0000256" key="2">
    <source>
        <dbReference type="SAM" id="Phobius"/>
    </source>
</evidence>
<accession>A0A6J6TCI5</accession>
<keyword evidence="2" id="KW-0472">Membrane</keyword>
<keyword evidence="2" id="KW-0812">Transmembrane</keyword>
<sequence>MTARAFLIRGLIAGLVAGIATFFVAYSVGEPHVETAIALEESGTAAEEAPTDASHDHGDEAAGGHSHTHSHSHGDEGEDTEVSRDSQRTWGLLTGSLAVGLALGGIVALVAAGTIGRMGRLQPGQSTALITLLGFVAFALVPFLKYPANPPAVGSGDTIGDRTALYFGFVVVSVLTVVAATYVALRLRNRLGTYGGVVAGAAGYLAVMVVAGQLFATVNEVGDFPADTLWFFRRASLFTLATMWGVIGVVLTGLVGRLYAAQTERAQRRALAASL</sequence>
<organism evidence="3">
    <name type="scientific">freshwater metagenome</name>
    <dbReference type="NCBI Taxonomy" id="449393"/>
    <lineage>
        <taxon>unclassified sequences</taxon>
        <taxon>metagenomes</taxon>
        <taxon>ecological metagenomes</taxon>
    </lineage>
</organism>
<evidence type="ECO:0000256" key="1">
    <source>
        <dbReference type="SAM" id="MobiDB-lite"/>
    </source>
</evidence>
<dbReference type="Pfam" id="PF09490">
    <property type="entry name" value="CbtA"/>
    <property type="match status" value="1"/>
</dbReference>
<gene>
    <name evidence="3" type="ORF">UFOPK2761_01557</name>
</gene>
<proteinExistence type="predicted"/>